<dbReference type="PANTHER" id="PTHR22836">
    <property type="entry name" value="WD40 REPEAT PROTEIN"/>
    <property type="match status" value="1"/>
</dbReference>
<dbReference type="Pfam" id="PF00400">
    <property type="entry name" value="WD40"/>
    <property type="match status" value="1"/>
</dbReference>
<dbReference type="InterPro" id="IPR001680">
    <property type="entry name" value="WD40_rpt"/>
</dbReference>
<evidence type="ECO:0000313" key="2">
    <source>
        <dbReference type="EMBL" id="CDW54772.1"/>
    </source>
</evidence>
<organism evidence="2 3">
    <name type="scientific">Trichuris trichiura</name>
    <name type="common">Whipworm</name>
    <name type="synonym">Trichocephalus trichiurus</name>
    <dbReference type="NCBI Taxonomy" id="36087"/>
    <lineage>
        <taxon>Eukaryota</taxon>
        <taxon>Metazoa</taxon>
        <taxon>Ecdysozoa</taxon>
        <taxon>Nematoda</taxon>
        <taxon>Enoplea</taxon>
        <taxon>Dorylaimia</taxon>
        <taxon>Trichinellida</taxon>
        <taxon>Trichuridae</taxon>
        <taxon>Trichuris</taxon>
    </lineage>
</organism>
<dbReference type="PROSITE" id="PS50294">
    <property type="entry name" value="WD_REPEATS_REGION"/>
    <property type="match status" value="1"/>
</dbReference>
<dbReference type="Gene3D" id="2.130.10.10">
    <property type="entry name" value="YVTN repeat-like/Quinoprotein amine dehydrogenase"/>
    <property type="match status" value="1"/>
</dbReference>
<dbReference type="GO" id="GO:0005847">
    <property type="term" value="C:mRNA cleavage and polyadenylation specificity factor complex"/>
    <property type="evidence" value="ECO:0007669"/>
    <property type="project" value="TreeGrafter"/>
</dbReference>
<proteinExistence type="predicted"/>
<dbReference type="STRING" id="36087.A0A077Z2T2"/>
<dbReference type="AlphaFoldDB" id="A0A077Z2T2"/>
<dbReference type="Gene3D" id="1.25.10.10">
    <property type="entry name" value="Leucine-rich Repeat Variant"/>
    <property type="match status" value="1"/>
</dbReference>
<reference evidence="2" key="1">
    <citation type="submission" date="2014-01" db="EMBL/GenBank/DDBJ databases">
        <authorList>
            <person name="Aslett M."/>
        </authorList>
    </citation>
    <scope>NUCLEOTIDE SEQUENCE</scope>
</reference>
<name>A0A077Z2T2_TRITR</name>
<dbReference type="EMBL" id="HG805915">
    <property type="protein sequence ID" value="CDW54772.1"/>
    <property type="molecule type" value="Genomic_DNA"/>
</dbReference>
<dbReference type="InterPro" id="IPR015943">
    <property type="entry name" value="WD40/YVTN_repeat-like_dom_sf"/>
</dbReference>
<dbReference type="SUPFAM" id="SSF48371">
    <property type="entry name" value="ARM repeat"/>
    <property type="match status" value="1"/>
</dbReference>
<dbReference type="Proteomes" id="UP000030665">
    <property type="component" value="Unassembled WGS sequence"/>
</dbReference>
<dbReference type="GO" id="GO:0031124">
    <property type="term" value="P:mRNA 3'-end processing"/>
    <property type="evidence" value="ECO:0007669"/>
    <property type="project" value="InterPro"/>
</dbReference>
<protein>
    <submittedName>
        <fullName evidence="2">WD40 domain containing protein</fullName>
    </submittedName>
</protein>
<accession>A0A077Z2T2</accession>
<sequence length="288" mass="32527">MNEALAKENEYTDETKNMRRLVKELLNLTSQNWSSDLVERTVKLLKELTTVCDSDVVIMEFINIGGAKLLAPFVCQPNAEVKLSALELTKHACEQGAVYVLADLASKISDDYHRQKAMEAMHLILDECGLLAPNFYGPVKVIEKLKELAEFFRLQESARDLARSCMEILLEDDGHGPEENRFAPCDLKFATGGDDSTSRIWDFKTLSEERVLRGHGSDVRAVDWHLSKEKVFVSGGSDGSLIYWDMLSDHELTLIEGAHEQATWALSLESHFGLHFGFRLQRQQYVSS</sequence>
<dbReference type="SMART" id="SM00320">
    <property type="entry name" value="WD40"/>
    <property type="match status" value="2"/>
</dbReference>
<dbReference type="OrthoDB" id="10250458at2759"/>
<evidence type="ECO:0000313" key="3">
    <source>
        <dbReference type="Proteomes" id="UP000030665"/>
    </source>
</evidence>
<feature type="repeat" description="WD" evidence="1">
    <location>
        <begin position="189"/>
        <end position="211"/>
    </location>
</feature>
<gene>
    <name evidence="2" type="ORF">TTRE_0000304201</name>
</gene>
<dbReference type="PROSITE" id="PS50082">
    <property type="entry name" value="WD_REPEATS_2"/>
    <property type="match status" value="2"/>
</dbReference>
<keyword evidence="1" id="KW-0853">WD repeat</keyword>
<dbReference type="InterPro" id="IPR016024">
    <property type="entry name" value="ARM-type_fold"/>
</dbReference>
<dbReference type="PANTHER" id="PTHR22836:SF0">
    <property type="entry name" value="PRE-MRNA 3' END PROCESSING PROTEIN WDR33"/>
    <property type="match status" value="1"/>
</dbReference>
<feature type="repeat" description="WD" evidence="1">
    <location>
        <begin position="212"/>
        <end position="254"/>
    </location>
</feature>
<dbReference type="InterPro" id="IPR011989">
    <property type="entry name" value="ARM-like"/>
</dbReference>
<dbReference type="InterPro" id="IPR036322">
    <property type="entry name" value="WD40_repeat_dom_sf"/>
</dbReference>
<reference evidence="2" key="2">
    <citation type="submission" date="2014-03" db="EMBL/GenBank/DDBJ databases">
        <title>The whipworm genome and dual-species transcriptomics of an intimate host-pathogen interaction.</title>
        <authorList>
            <person name="Foth B.J."/>
            <person name="Tsai I.J."/>
            <person name="Reid A.J."/>
            <person name="Bancroft A.J."/>
            <person name="Nichol S."/>
            <person name="Tracey A."/>
            <person name="Holroyd N."/>
            <person name="Cotton J.A."/>
            <person name="Stanley E.J."/>
            <person name="Zarowiecki M."/>
            <person name="Liu J.Z."/>
            <person name="Huckvale T."/>
            <person name="Cooper P.J."/>
            <person name="Grencis R.K."/>
            <person name="Berriman M."/>
        </authorList>
    </citation>
    <scope>NUCLEOTIDE SEQUENCE [LARGE SCALE GENOMIC DNA]</scope>
</reference>
<dbReference type="SUPFAM" id="SSF50978">
    <property type="entry name" value="WD40 repeat-like"/>
    <property type="match status" value="1"/>
</dbReference>
<dbReference type="InterPro" id="IPR045245">
    <property type="entry name" value="Pfs2-like"/>
</dbReference>
<keyword evidence="3" id="KW-1185">Reference proteome</keyword>
<evidence type="ECO:0000256" key="1">
    <source>
        <dbReference type="PROSITE-ProRule" id="PRU00221"/>
    </source>
</evidence>